<dbReference type="SUPFAM" id="SSF54285">
    <property type="entry name" value="MoaD/ThiS"/>
    <property type="match status" value="1"/>
</dbReference>
<dbReference type="InterPro" id="IPR003749">
    <property type="entry name" value="ThiS/MoaD-like"/>
</dbReference>
<name>W9H5J5_9PROT</name>
<dbReference type="RefSeq" id="WP_037449008.1">
    <property type="nucleotide sequence ID" value="NZ_AVFL01000004.1"/>
</dbReference>
<dbReference type="PANTHER" id="PTHR34472">
    <property type="entry name" value="SULFUR CARRIER PROTEIN THIS"/>
    <property type="match status" value="1"/>
</dbReference>
<protein>
    <submittedName>
        <fullName evidence="1">Thiamine biosynthesis protein ThiS</fullName>
    </submittedName>
</protein>
<gene>
    <name evidence="1" type="ORF">N825_27570</name>
</gene>
<keyword evidence="2" id="KW-1185">Reference proteome</keyword>
<dbReference type="PANTHER" id="PTHR34472:SF1">
    <property type="entry name" value="SULFUR CARRIER PROTEIN THIS"/>
    <property type="match status" value="1"/>
</dbReference>
<proteinExistence type="predicted"/>
<sequence length="69" mass="7135">MTRHIHVNGKTEPLAAATLDALLRDKGVAATARGVAVALNGEVVPAAKWTDTILTAGDELEIVRPFSGG</sequence>
<comment type="caution">
    <text evidence="1">The sequence shown here is derived from an EMBL/GenBank/DDBJ whole genome shotgun (WGS) entry which is preliminary data.</text>
</comment>
<dbReference type="InterPro" id="IPR010035">
    <property type="entry name" value="Thi_S"/>
</dbReference>
<dbReference type="InterPro" id="IPR016155">
    <property type="entry name" value="Mopterin_synth/thiamin_S_b"/>
</dbReference>
<dbReference type="CDD" id="cd00565">
    <property type="entry name" value="Ubl_ThiS"/>
    <property type="match status" value="1"/>
</dbReference>
<dbReference type="NCBIfam" id="TIGR01683">
    <property type="entry name" value="thiS"/>
    <property type="match status" value="1"/>
</dbReference>
<dbReference type="InterPro" id="IPR012675">
    <property type="entry name" value="Beta-grasp_dom_sf"/>
</dbReference>
<dbReference type="EMBL" id="AVFL01000004">
    <property type="protein sequence ID" value="EWY41309.1"/>
    <property type="molecule type" value="Genomic_DNA"/>
</dbReference>
<dbReference type="OrthoDB" id="197113at2"/>
<dbReference type="Pfam" id="PF02597">
    <property type="entry name" value="ThiS"/>
    <property type="match status" value="1"/>
</dbReference>
<reference evidence="1 2" key="1">
    <citation type="submission" date="2013-08" db="EMBL/GenBank/DDBJ databases">
        <title>The genome sequence of Skermanella stibiiresistens.</title>
        <authorList>
            <person name="Zhu W."/>
            <person name="Wang G."/>
        </authorList>
    </citation>
    <scope>NUCLEOTIDE SEQUENCE [LARGE SCALE GENOMIC DNA]</scope>
    <source>
        <strain evidence="1 2">SB22</strain>
    </source>
</reference>
<dbReference type="STRING" id="1385369.N825_27570"/>
<evidence type="ECO:0000313" key="1">
    <source>
        <dbReference type="EMBL" id="EWY41309.1"/>
    </source>
</evidence>
<organism evidence="1 2">
    <name type="scientific">Skermanella stibiiresistens SB22</name>
    <dbReference type="NCBI Taxonomy" id="1385369"/>
    <lineage>
        <taxon>Bacteria</taxon>
        <taxon>Pseudomonadati</taxon>
        <taxon>Pseudomonadota</taxon>
        <taxon>Alphaproteobacteria</taxon>
        <taxon>Rhodospirillales</taxon>
        <taxon>Azospirillaceae</taxon>
        <taxon>Skermanella</taxon>
    </lineage>
</organism>
<dbReference type="Gene3D" id="3.10.20.30">
    <property type="match status" value="1"/>
</dbReference>
<dbReference type="Proteomes" id="UP000019486">
    <property type="component" value="Unassembled WGS sequence"/>
</dbReference>
<evidence type="ECO:0000313" key="2">
    <source>
        <dbReference type="Proteomes" id="UP000019486"/>
    </source>
</evidence>
<dbReference type="PATRIC" id="fig|1385369.3.peg.1453"/>
<dbReference type="AlphaFoldDB" id="W9H5J5"/>
<accession>W9H5J5</accession>